<organism evidence="1 2">
    <name type="scientific">Trifolium pratense</name>
    <name type="common">Red clover</name>
    <dbReference type="NCBI Taxonomy" id="57577"/>
    <lineage>
        <taxon>Eukaryota</taxon>
        <taxon>Viridiplantae</taxon>
        <taxon>Streptophyta</taxon>
        <taxon>Embryophyta</taxon>
        <taxon>Tracheophyta</taxon>
        <taxon>Spermatophyta</taxon>
        <taxon>Magnoliopsida</taxon>
        <taxon>eudicotyledons</taxon>
        <taxon>Gunneridae</taxon>
        <taxon>Pentapetalae</taxon>
        <taxon>rosids</taxon>
        <taxon>fabids</taxon>
        <taxon>Fabales</taxon>
        <taxon>Fabaceae</taxon>
        <taxon>Papilionoideae</taxon>
        <taxon>50 kb inversion clade</taxon>
        <taxon>NPAAA clade</taxon>
        <taxon>Hologalegina</taxon>
        <taxon>IRL clade</taxon>
        <taxon>Trifolieae</taxon>
        <taxon>Trifolium</taxon>
    </lineage>
</organism>
<reference evidence="1" key="1">
    <citation type="submission" date="2023-10" db="EMBL/GenBank/DDBJ databases">
        <authorList>
            <person name="Rodriguez Cubillos JULIANA M."/>
            <person name="De Vega J."/>
        </authorList>
    </citation>
    <scope>NUCLEOTIDE SEQUENCE</scope>
</reference>
<comment type="caution">
    <text evidence="1">The sequence shown here is derived from an EMBL/GenBank/DDBJ whole genome shotgun (WGS) entry which is preliminary data.</text>
</comment>
<evidence type="ECO:0000313" key="1">
    <source>
        <dbReference type="EMBL" id="CAJ2638392.1"/>
    </source>
</evidence>
<sequence length="276" mass="30945">MMLRNNLKLQIAQKLYEGVELSNGKAVGLITYMRTDGFHISDEAVANIRSLIIERYGQNFVAQSPPKYFKKVKNAQEAHEAIRPTDIRYLPSMLAGVLDEESLKLYTLIWSRTVSCQMEPAILEKIQVDIGNADKSIMLRSASSRVEFPGYQAVFTDIVTEAGQDRDSDGSNHDLAFEVLNSLKTEDLLHLVETEGSQHHTQPPPRYSEASLVKKLEELGIGRPSTYASTLRVLQVLFLRERRKEGAQNTCHTSVNQMGKLDNFATGAYPDSKGRV</sequence>
<gene>
    <name evidence="1" type="ORF">MILVUS5_LOCUS8624</name>
</gene>
<name>A0ACB0J1T0_TRIPR</name>
<keyword evidence="2" id="KW-1185">Reference proteome</keyword>
<evidence type="ECO:0000313" key="2">
    <source>
        <dbReference type="Proteomes" id="UP001177021"/>
    </source>
</evidence>
<accession>A0ACB0J1T0</accession>
<protein>
    <submittedName>
        <fullName evidence="1">Uncharacterized protein</fullName>
    </submittedName>
</protein>
<dbReference type="EMBL" id="CASHSV030000024">
    <property type="protein sequence ID" value="CAJ2638392.1"/>
    <property type="molecule type" value="Genomic_DNA"/>
</dbReference>
<dbReference type="Proteomes" id="UP001177021">
    <property type="component" value="Unassembled WGS sequence"/>
</dbReference>
<proteinExistence type="predicted"/>